<dbReference type="Pfam" id="PF03404">
    <property type="entry name" value="Mo-co_dimer"/>
    <property type="match status" value="1"/>
</dbReference>
<evidence type="ECO:0000256" key="2">
    <source>
        <dbReference type="ARBA" id="ARBA00022505"/>
    </source>
</evidence>
<keyword evidence="3" id="KW-0479">Metal-binding</keyword>
<name>A0ABQ8CX05_BRANA</name>
<evidence type="ECO:0000259" key="6">
    <source>
        <dbReference type="Pfam" id="PF03404"/>
    </source>
</evidence>
<sequence length="476" mass="52445">MLPAQCDLSFSLQNVASRSNASHCHSSSLSSSRSTPRIRQHIVIQATKVLSLTTEQSKGSCLFWWLSAIKKDMPGVRGPSEYSQEPSRDPCLKVNAKASTSFFFAFAEPFNAEPPRSALVSSYVTPVHLFYKRNHGPIPIVHHIENYSVAVTGLIDNPTKLSIKDIRSLPKYNVTATLQVCAGNRRTAMSKVRNVRGVGWDVSAIGNAVWGGAKLADVLELLWIPKLTSSTVLGGRHVEFVSVDRCKEENGGPYKASIPLSQATNPDADVLLAYEMNGEILNRDHGFPLRVVVPGVIGARSVKWLDSINVLAEECQGFFMQKDYKMFPPSVNWDNINWSSRRPQMDFPVQSAICSLEDVQMVKPGKVSIKGYAVSGGGRGIERVDISMDGGKSWVEASRTQKPGKHYISEHSSSDKWAWVLFEATVDVSQSTEVIAKAVDSAANVQPENVESVWNLRGVLNTSWHRVLLRLGHSNL</sequence>
<comment type="cofactor">
    <cofactor evidence="1">
        <name>Mo-molybdopterin</name>
        <dbReference type="ChEBI" id="CHEBI:71302"/>
    </cofactor>
</comment>
<dbReference type="CDD" id="cd02111">
    <property type="entry name" value="eukary_SO_Moco"/>
    <property type="match status" value="1"/>
</dbReference>
<keyword evidence="2" id="KW-0500">Molybdenum</keyword>
<evidence type="ECO:0000259" key="5">
    <source>
        <dbReference type="Pfam" id="PF00174"/>
    </source>
</evidence>
<dbReference type="PANTHER" id="PTHR19372">
    <property type="entry name" value="SULFITE REDUCTASE"/>
    <property type="match status" value="1"/>
</dbReference>
<evidence type="ECO:0000256" key="3">
    <source>
        <dbReference type="ARBA" id="ARBA00022723"/>
    </source>
</evidence>
<dbReference type="Gene3D" id="3.90.420.10">
    <property type="entry name" value="Oxidoreductase, molybdopterin-binding domain"/>
    <property type="match status" value="1"/>
</dbReference>
<evidence type="ECO:0000256" key="1">
    <source>
        <dbReference type="ARBA" id="ARBA00001924"/>
    </source>
</evidence>
<dbReference type="PANTHER" id="PTHR19372:SF7">
    <property type="entry name" value="SULFITE OXIDASE, MITOCHONDRIAL"/>
    <property type="match status" value="1"/>
</dbReference>
<evidence type="ECO:0000313" key="7">
    <source>
        <dbReference type="EMBL" id="KAH0921574.1"/>
    </source>
</evidence>
<gene>
    <name evidence="7" type="ORF">HID58_021592</name>
</gene>
<evidence type="ECO:0000256" key="4">
    <source>
        <dbReference type="ARBA" id="ARBA00023002"/>
    </source>
</evidence>
<feature type="domain" description="Oxidoreductase molybdopterin-binding" evidence="5">
    <location>
        <begin position="135"/>
        <end position="318"/>
    </location>
</feature>
<dbReference type="Pfam" id="PF00174">
    <property type="entry name" value="Oxidored_molyb"/>
    <property type="match status" value="1"/>
</dbReference>
<protein>
    <recommendedName>
        <fullName evidence="9">Sulfite oxidase</fullName>
    </recommendedName>
</protein>
<keyword evidence="8" id="KW-1185">Reference proteome</keyword>
<keyword evidence="4" id="KW-0560">Oxidoreductase</keyword>
<organism evidence="7 8">
    <name type="scientific">Brassica napus</name>
    <name type="common">Rape</name>
    <dbReference type="NCBI Taxonomy" id="3708"/>
    <lineage>
        <taxon>Eukaryota</taxon>
        <taxon>Viridiplantae</taxon>
        <taxon>Streptophyta</taxon>
        <taxon>Embryophyta</taxon>
        <taxon>Tracheophyta</taxon>
        <taxon>Spermatophyta</taxon>
        <taxon>Magnoliopsida</taxon>
        <taxon>eudicotyledons</taxon>
        <taxon>Gunneridae</taxon>
        <taxon>Pentapetalae</taxon>
        <taxon>rosids</taxon>
        <taxon>malvids</taxon>
        <taxon>Brassicales</taxon>
        <taxon>Brassicaceae</taxon>
        <taxon>Brassiceae</taxon>
        <taxon>Brassica</taxon>
    </lineage>
</organism>
<dbReference type="Proteomes" id="UP000824890">
    <property type="component" value="Unassembled WGS sequence"/>
</dbReference>
<reference evidence="7 8" key="1">
    <citation type="submission" date="2021-05" db="EMBL/GenBank/DDBJ databases">
        <title>Genome Assembly of Synthetic Allotetraploid Brassica napus Reveals Homoeologous Exchanges between Subgenomes.</title>
        <authorList>
            <person name="Davis J.T."/>
        </authorList>
    </citation>
    <scope>NUCLEOTIDE SEQUENCE [LARGE SCALE GENOMIC DNA]</scope>
    <source>
        <strain evidence="8">cv. Da-Ae</strain>
        <tissue evidence="7">Seedling</tissue>
    </source>
</reference>
<accession>A0ABQ8CX05</accession>
<dbReference type="Gene3D" id="2.60.40.650">
    <property type="match status" value="1"/>
</dbReference>
<dbReference type="PRINTS" id="PR00407">
    <property type="entry name" value="EUMOPTERIN"/>
</dbReference>
<dbReference type="InterPro" id="IPR036374">
    <property type="entry name" value="OxRdtase_Mopterin-bd_sf"/>
</dbReference>
<feature type="domain" description="Moybdenum cofactor oxidoreductase dimerisation" evidence="6">
    <location>
        <begin position="343"/>
        <end position="469"/>
    </location>
</feature>
<proteinExistence type="predicted"/>
<dbReference type="InterPro" id="IPR000572">
    <property type="entry name" value="OxRdtase_Mopterin-bd_dom"/>
</dbReference>
<dbReference type="InterPro" id="IPR008335">
    <property type="entry name" value="Mopterin_OxRdtase_euk"/>
</dbReference>
<dbReference type="SUPFAM" id="SSF81296">
    <property type="entry name" value="E set domains"/>
    <property type="match status" value="1"/>
</dbReference>
<dbReference type="InterPro" id="IPR014756">
    <property type="entry name" value="Ig_E-set"/>
</dbReference>
<dbReference type="EMBL" id="JAGKQM010000006">
    <property type="protein sequence ID" value="KAH0921574.1"/>
    <property type="molecule type" value="Genomic_DNA"/>
</dbReference>
<dbReference type="SUPFAM" id="SSF56524">
    <property type="entry name" value="Oxidoreductase molybdopterin-binding domain"/>
    <property type="match status" value="1"/>
</dbReference>
<evidence type="ECO:0008006" key="9">
    <source>
        <dbReference type="Google" id="ProtNLM"/>
    </source>
</evidence>
<evidence type="ECO:0000313" key="8">
    <source>
        <dbReference type="Proteomes" id="UP000824890"/>
    </source>
</evidence>
<dbReference type="InterPro" id="IPR005066">
    <property type="entry name" value="MoCF_OxRdtse_dimer"/>
</dbReference>
<comment type="caution">
    <text evidence="7">The sequence shown here is derived from an EMBL/GenBank/DDBJ whole genome shotgun (WGS) entry which is preliminary data.</text>
</comment>